<dbReference type="Proteomes" id="UP000003781">
    <property type="component" value="Unassembled WGS sequence"/>
</dbReference>
<dbReference type="OrthoDB" id="9800692at2"/>
<dbReference type="Gene3D" id="3.40.30.10">
    <property type="entry name" value="Glutaredoxin"/>
    <property type="match status" value="1"/>
</dbReference>
<dbReference type="SUPFAM" id="SSF52833">
    <property type="entry name" value="Thioredoxin-like"/>
    <property type="match status" value="1"/>
</dbReference>
<protein>
    <recommendedName>
        <fullName evidence="3">Ferredoxin</fullName>
    </recommendedName>
</protein>
<dbReference type="InterPro" id="IPR036249">
    <property type="entry name" value="Thioredoxin-like_sf"/>
</dbReference>
<gene>
    <name evidence="1" type="ORF">CY0110_09560</name>
</gene>
<dbReference type="CDD" id="cd02980">
    <property type="entry name" value="TRX_Fd_family"/>
    <property type="match status" value="1"/>
</dbReference>
<organism evidence="1 2">
    <name type="scientific">Crocosphaera chwakensis CCY0110</name>
    <dbReference type="NCBI Taxonomy" id="391612"/>
    <lineage>
        <taxon>Bacteria</taxon>
        <taxon>Bacillati</taxon>
        <taxon>Cyanobacteriota</taxon>
        <taxon>Cyanophyceae</taxon>
        <taxon>Oscillatoriophycideae</taxon>
        <taxon>Chroococcales</taxon>
        <taxon>Aphanothecaceae</taxon>
        <taxon>Crocosphaera</taxon>
        <taxon>Crocosphaera chwakensis</taxon>
    </lineage>
</organism>
<reference evidence="1 2" key="1">
    <citation type="submission" date="2007-03" db="EMBL/GenBank/DDBJ databases">
        <authorList>
            <person name="Stal L."/>
            <person name="Ferriera S."/>
            <person name="Johnson J."/>
            <person name="Kravitz S."/>
            <person name="Beeson K."/>
            <person name="Sutton G."/>
            <person name="Rogers Y.-H."/>
            <person name="Friedman R."/>
            <person name="Frazier M."/>
            <person name="Venter J.C."/>
        </authorList>
    </citation>
    <scope>NUCLEOTIDE SEQUENCE [LARGE SCALE GENOMIC DNA]</scope>
    <source>
        <strain evidence="1 2">CCY0110</strain>
    </source>
</reference>
<comment type="caution">
    <text evidence="1">The sequence shown here is derived from an EMBL/GenBank/DDBJ whole genome shotgun (WGS) entry which is preliminary data.</text>
</comment>
<sequence length="174" mass="19897">MNEPVPVVNTSEEITPIVQTPLKSQDSLLETTQILGLTQIQRHLFLCADQTKPKCCSKVTSLEAWDYLKRRLKELKLDQVTETQPSCIFRTKANCLRVCMDGPILVVYPDGVWYRQATPEVIERIIQEHLIGNKIVEDYAFCTHALPQPLNKPQLKAIKNQSTDLDHEIIDQKT</sequence>
<dbReference type="EMBL" id="AAXW01000086">
    <property type="protein sequence ID" value="EAZ88388.1"/>
    <property type="molecule type" value="Genomic_DNA"/>
</dbReference>
<dbReference type="eggNOG" id="COG3411">
    <property type="taxonomic scope" value="Bacteria"/>
</dbReference>
<proteinExistence type="predicted"/>
<evidence type="ECO:0000313" key="2">
    <source>
        <dbReference type="Proteomes" id="UP000003781"/>
    </source>
</evidence>
<accession>A3IYR6</accession>
<evidence type="ECO:0008006" key="3">
    <source>
        <dbReference type="Google" id="ProtNLM"/>
    </source>
</evidence>
<name>A3IYR6_9CHRO</name>
<evidence type="ECO:0000313" key="1">
    <source>
        <dbReference type="EMBL" id="EAZ88388.1"/>
    </source>
</evidence>
<dbReference type="RefSeq" id="WP_008278532.1">
    <property type="nucleotide sequence ID" value="NZ_AAXW01000086.1"/>
</dbReference>
<keyword evidence="2" id="KW-1185">Reference proteome</keyword>
<dbReference type="AlphaFoldDB" id="A3IYR6"/>